<dbReference type="InterPro" id="IPR049557">
    <property type="entry name" value="Transketolase_CS"/>
</dbReference>
<keyword evidence="9 11" id="KW-0414">Isoprene biosynthesis</keyword>
<dbReference type="Proteomes" id="UP000886805">
    <property type="component" value="Unassembled WGS sequence"/>
</dbReference>
<dbReference type="GO" id="GO:0008661">
    <property type="term" value="F:1-deoxy-D-xylulose-5-phosphate synthase activity"/>
    <property type="evidence" value="ECO:0007669"/>
    <property type="project" value="UniProtKB-UniRule"/>
</dbReference>
<accession>A0A9D1X5U4</accession>
<organism evidence="13 14">
    <name type="scientific">Candidatus Anaerobutyricum stercoripullorum</name>
    <dbReference type="NCBI Taxonomy" id="2838456"/>
    <lineage>
        <taxon>Bacteria</taxon>
        <taxon>Bacillati</taxon>
        <taxon>Bacillota</taxon>
        <taxon>Clostridia</taxon>
        <taxon>Lachnospirales</taxon>
        <taxon>Lachnospiraceae</taxon>
        <taxon>Anaerobutyricum</taxon>
    </lineage>
</organism>
<feature type="binding site" evidence="11">
    <location>
        <position position="146"/>
    </location>
    <ligand>
        <name>Mg(2+)</name>
        <dbReference type="ChEBI" id="CHEBI:18420"/>
    </ligand>
</feature>
<evidence type="ECO:0000256" key="5">
    <source>
        <dbReference type="ARBA" id="ARBA00022723"/>
    </source>
</evidence>
<evidence type="ECO:0000256" key="10">
    <source>
        <dbReference type="ARBA" id="ARBA00055605"/>
    </source>
</evidence>
<evidence type="ECO:0000256" key="4">
    <source>
        <dbReference type="ARBA" id="ARBA00022679"/>
    </source>
</evidence>
<reference evidence="13" key="1">
    <citation type="journal article" date="2021" name="PeerJ">
        <title>Extensive microbial diversity within the chicken gut microbiome revealed by metagenomics and culture.</title>
        <authorList>
            <person name="Gilroy R."/>
            <person name="Ravi A."/>
            <person name="Getino M."/>
            <person name="Pursley I."/>
            <person name="Horton D.L."/>
            <person name="Alikhan N.F."/>
            <person name="Baker D."/>
            <person name="Gharbi K."/>
            <person name="Hall N."/>
            <person name="Watson M."/>
            <person name="Adriaenssens E.M."/>
            <person name="Foster-Nyarko E."/>
            <person name="Jarju S."/>
            <person name="Secka A."/>
            <person name="Antonio M."/>
            <person name="Oren A."/>
            <person name="Chaudhuri R.R."/>
            <person name="La Ragione R."/>
            <person name="Hildebrand F."/>
            <person name="Pallen M.J."/>
        </authorList>
    </citation>
    <scope>NUCLEOTIDE SEQUENCE</scope>
    <source>
        <strain evidence="13">ChiSxjej3B15-1167</strain>
    </source>
</reference>
<evidence type="ECO:0000256" key="1">
    <source>
        <dbReference type="ARBA" id="ARBA00004980"/>
    </source>
</evidence>
<dbReference type="InterPro" id="IPR033248">
    <property type="entry name" value="Transketolase_C"/>
</dbReference>
<evidence type="ECO:0000256" key="3">
    <source>
        <dbReference type="ARBA" id="ARBA00011738"/>
    </source>
</evidence>
<gene>
    <name evidence="11 13" type="primary">dxs</name>
    <name evidence="13" type="ORF">H9849_09135</name>
</gene>
<proteinExistence type="inferred from homology"/>
<dbReference type="GO" id="GO:0030976">
    <property type="term" value="F:thiamine pyrophosphate binding"/>
    <property type="evidence" value="ECO:0007669"/>
    <property type="project" value="UniProtKB-UniRule"/>
</dbReference>
<dbReference type="InterPro" id="IPR005475">
    <property type="entry name" value="Transketolase-like_Pyr-bd"/>
</dbReference>
<feature type="binding site" evidence="11">
    <location>
        <begin position="147"/>
        <end position="148"/>
    </location>
    <ligand>
        <name>thiamine diphosphate</name>
        <dbReference type="ChEBI" id="CHEBI:58937"/>
    </ligand>
</feature>
<feature type="binding site" evidence="11">
    <location>
        <begin position="115"/>
        <end position="117"/>
    </location>
    <ligand>
        <name>thiamine diphosphate</name>
        <dbReference type="ChEBI" id="CHEBI:58937"/>
    </ligand>
</feature>
<evidence type="ECO:0000256" key="8">
    <source>
        <dbReference type="ARBA" id="ARBA00023052"/>
    </source>
</evidence>
<name>A0A9D1X5U4_9FIRM</name>
<feature type="binding site" evidence="11">
    <location>
        <position position="74"/>
    </location>
    <ligand>
        <name>thiamine diphosphate</name>
        <dbReference type="ChEBI" id="CHEBI:58937"/>
    </ligand>
</feature>
<dbReference type="EMBL" id="DXEQ01000276">
    <property type="protein sequence ID" value="HIX73170.1"/>
    <property type="molecule type" value="Genomic_DNA"/>
</dbReference>
<keyword evidence="7 11" id="KW-0784">Thiamine biosynthesis</keyword>
<feature type="binding site" evidence="11">
    <location>
        <position position="178"/>
    </location>
    <ligand>
        <name>thiamine diphosphate</name>
        <dbReference type="ChEBI" id="CHEBI:58937"/>
    </ligand>
</feature>
<dbReference type="FunFam" id="3.40.50.920:FF:000002">
    <property type="entry name" value="1-deoxy-D-xylulose-5-phosphate synthase"/>
    <property type="match status" value="1"/>
</dbReference>
<sequence length="626" mass="69107">MGQILNKIQKANDIKKIAPRLYPALAQEIREFLIENVSRTGGHLASNLGVVELTMALHLCLHLPEDKIVFDVGHQAYVHKLLTGRRDGFESLRQSGGMCGFPKRKESDCDCFGTGHSSTSIAAAMGFAAARDLKQTKETIVAVIGDGALTGGLAFEALNNLAMFRKKKKNMIVILNDNNMSISENVGGMNRYLNDIRYRRSYGEFKDNVEQAIKNIPGVGDSMVRTIRRSKDSIKQLLLPGMLFENMGITYYGPVNGHDIAAIMQAVNRARQMDGPVLIHVFTKKGKGYPIAENNPEKFHGIDPFDIKTGKPLKKKAGASYTDVFARTLLDIAREHKNVTAITAAMPSGTGLSAFKEAFPERFFDVGIAEEYAVTFAAGMAASGMRPVVAVYSSFLQRAYDQILHDVCIQKLPVFFCVDRAGLVGADGETHQGLFDISYLSSIPNLLLMAPKNRYEMEDMMHFAMEYDGPAAMRYPRGEASEVLSDCRPPIEIGRSEKIRDGKEVVLLSVGNMMDEAVKALELLKEQGISAGLVNVRFLRPIDEEMLHELAERYPLLVTLEENVLSGGYGEAVSSFLHRNGYASRLLTLGIPDCFVDHGSVDWQRKEMGIDAASIAGRILEKVREL</sequence>
<dbReference type="Gene3D" id="3.40.50.920">
    <property type="match status" value="1"/>
</dbReference>
<keyword evidence="6 11" id="KW-0460">Magnesium</keyword>
<dbReference type="GO" id="GO:0005829">
    <property type="term" value="C:cytosol"/>
    <property type="evidence" value="ECO:0007669"/>
    <property type="project" value="TreeGrafter"/>
</dbReference>
<evidence type="ECO:0000256" key="6">
    <source>
        <dbReference type="ARBA" id="ARBA00022842"/>
    </source>
</evidence>
<dbReference type="HAMAP" id="MF_00315">
    <property type="entry name" value="DXP_synth"/>
    <property type="match status" value="1"/>
</dbReference>
<evidence type="ECO:0000256" key="2">
    <source>
        <dbReference type="ARBA" id="ARBA00011081"/>
    </source>
</evidence>
<feature type="binding site" evidence="11">
    <location>
        <position position="178"/>
    </location>
    <ligand>
        <name>Mg(2+)</name>
        <dbReference type="ChEBI" id="CHEBI:18420"/>
    </ligand>
</feature>
<keyword evidence="8 11" id="KW-0786">Thiamine pyrophosphate</keyword>
<comment type="subunit">
    <text evidence="3 11">Homodimer.</text>
</comment>
<comment type="function">
    <text evidence="10 11">Catalyzes the acyloin condensation reaction between C atoms 2 and 3 of pyruvate and glyceraldehyde 3-phosphate to yield 1-deoxy-D-xylulose-5-phosphate (DXP).</text>
</comment>
<dbReference type="CDD" id="cd07033">
    <property type="entry name" value="TPP_PYR_DXS_TK_like"/>
    <property type="match status" value="1"/>
</dbReference>
<dbReference type="Gene3D" id="3.40.50.970">
    <property type="match status" value="2"/>
</dbReference>
<feature type="domain" description="Transketolase-like pyrimidine-binding" evidence="12">
    <location>
        <begin position="319"/>
        <end position="483"/>
    </location>
</feature>
<dbReference type="EC" id="2.2.1.7" evidence="11"/>
<dbReference type="SUPFAM" id="SSF52922">
    <property type="entry name" value="TK C-terminal domain-like"/>
    <property type="match status" value="1"/>
</dbReference>
<comment type="caution">
    <text evidence="13">The sequence shown here is derived from an EMBL/GenBank/DDBJ whole genome shotgun (WGS) entry which is preliminary data.</text>
</comment>
<dbReference type="PROSITE" id="PS00802">
    <property type="entry name" value="TRANSKETOLASE_2"/>
    <property type="match status" value="1"/>
</dbReference>
<dbReference type="CDD" id="cd02007">
    <property type="entry name" value="TPP_DXS"/>
    <property type="match status" value="1"/>
</dbReference>
<dbReference type="SMART" id="SM00861">
    <property type="entry name" value="Transket_pyr"/>
    <property type="match status" value="1"/>
</dbReference>
<dbReference type="PANTHER" id="PTHR43322:SF5">
    <property type="entry name" value="1-DEOXY-D-XYLULOSE-5-PHOSPHATE SYNTHASE, CHLOROPLASTIC"/>
    <property type="match status" value="1"/>
</dbReference>
<evidence type="ECO:0000256" key="7">
    <source>
        <dbReference type="ARBA" id="ARBA00022977"/>
    </source>
</evidence>
<dbReference type="AlphaFoldDB" id="A0A9D1X5U4"/>
<keyword evidence="5 11" id="KW-0479">Metal-binding</keyword>
<dbReference type="InterPro" id="IPR020826">
    <property type="entry name" value="Transketolase_BS"/>
</dbReference>
<comment type="catalytic activity">
    <reaction evidence="11">
        <text>D-glyceraldehyde 3-phosphate + pyruvate + H(+) = 1-deoxy-D-xylulose 5-phosphate + CO2</text>
        <dbReference type="Rhea" id="RHEA:12605"/>
        <dbReference type="ChEBI" id="CHEBI:15361"/>
        <dbReference type="ChEBI" id="CHEBI:15378"/>
        <dbReference type="ChEBI" id="CHEBI:16526"/>
        <dbReference type="ChEBI" id="CHEBI:57792"/>
        <dbReference type="ChEBI" id="CHEBI:59776"/>
        <dbReference type="EC" id="2.2.1.7"/>
    </reaction>
</comment>
<dbReference type="InterPro" id="IPR005477">
    <property type="entry name" value="Dxylulose-5-P_synthase"/>
</dbReference>
<dbReference type="Pfam" id="PF13292">
    <property type="entry name" value="DXP_synthase_N"/>
    <property type="match status" value="1"/>
</dbReference>
<dbReference type="SUPFAM" id="SSF52518">
    <property type="entry name" value="Thiamin diphosphate-binding fold (THDP-binding)"/>
    <property type="match status" value="2"/>
</dbReference>
<evidence type="ECO:0000256" key="9">
    <source>
        <dbReference type="ARBA" id="ARBA00023229"/>
    </source>
</evidence>
<dbReference type="GO" id="GO:0009228">
    <property type="term" value="P:thiamine biosynthetic process"/>
    <property type="evidence" value="ECO:0007669"/>
    <property type="project" value="UniProtKB-UniRule"/>
</dbReference>
<dbReference type="Pfam" id="PF02780">
    <property type="entry name" value="Transketolase_C"/>
    <property type="match status" value="1"/>
</dbReference>
<dbReference type="GO" id="GO:0019288">
    <property type="term" value="P:isopentenyl diphosphate biosynthetic process, methylerythritol 4-phosphate pathway"/>
    <property type="evidence" value="ECO:0007669"/>
    <property type="project" value="TreeGrafter"/>
</dbReference>
<dbReference type="NCBIfam" id="TIGR00204">
    <property type="entry name" value="dxs"/>
    <property type="match status" value="1"/>
</dbReference>
<dbReference type="InterPro" id="IPR029061">
    <property type="entry name" value="THDP-binding"/>
</dbReference>
<feature type="binding site" evidence="11">
    <location>
        <position position="289"/>
    </location>
    <ligand>
        <name>thiamine diphosphate</name>
        <dbReference type="ChEBI" id="CHEBI:58937"/>
    </ligand>
</feature>
<dbReference type="GO" id="GO:0016114">
    <property type="term" value="P:terpenoid biosynthetic process"/>
    <property type="evidence" value="ECO:0007669"/>
    <property type="project" value="UniProtKB-UniRule"/>
</dbReference>
<dbReference type="GO" id="GO:0000287">
    <property type="term" value="F:magnesium ion binding"/>
    <property type="evidence" value="ECO:0007669"/>
    <property type="project" value="UniProtKB-UniRule"/>
</dbReference>
<evidence type="ECO:0000256" key="11">
    <source>
        <dbReference type="HAMAP-Rule" id="MF_00315"/>
    </source>
</evidence>
<comment type="pathway">
    <text evidence="1 11">Metabolic intermediate biosynthesis; 1-deoxy-D-xylulose 5-phosphate biosynthesis; 1-deoxy-D-xylulose 5-phosphate from D-glyceraldehyde 3-phosphate and pyruvate: step 1/1.</text>
</comment>
<evidence type="ECO:0000259" key="12">
    <source>
        <dbReference type="SMART" id="SM00861"/>
    </source>
</evidence>
<comment type="cofactor">
    <cofactor evidence="11">
        <name>thiamine diphosphate</name>
        <dbReference type="ChEBI" id="CHEBI:58937"/>
    </cofactor>
    <text evidence="11">Binds 1 thiamine pyrophosphate per subunit.</text>
</comment>
<dbReference type="NCBIfam" id="NF003933">
    <property type="entry name" value="PRK05444.2-2"/>
    <property type="match status" value="1"/>
</dbReference>
<dbReference type="PANTHER" id="PTHR43322">
    <property type="entry name" value="1-D-DEOXYXYLULOSE 5-PHOSPHATE SYNTHASE-RELATED"/>
    <property type="match status" value="1"/>
</dbReference>
<evidence type="ECO:0000313" key="14">
    <source>
        <dbReference type="Proteomes" id="UP000886805"/>
    </source>
</evidence>
<dbReference type="Pfam" id="PF02779">
    <property type="entry name" value="Transket_pyr"/>
    <property type="match status" value="1"/>
</dbReference>
<protein>
    <recommendedName>
        <fullName evidence="11">1-deoxy-D-xylulose-5-phosphate synthase</fullName>
        <ecNumber evidence="11">2.2.1.7</ecNumber>
    </recommendedName>
    <alternativeName>
        <fullName evidence="11">1-deoxyxylulose-5-phosphate synthase</fullName>
        <shortName evidence="11">DXP synthase</shortName>
        <shortName evidence="11">DXPS</shortName>
    </alternativeName>
</protein>
<feature type="binding site" evidence="11">
    <location>
        <position position="370"/>
    </location>
    <ligand>
        <name>thiamine diphosphate</name>
        <dbReference type="ChEBI" id="CHEBI:58937"/>
    </ligand>
</feature>
<comment type="similarity">
    <text evidence="2 11">Belongs to the transketolase family. DXPS subfamily.</text>
</comment>
<dbReference type="InterPro" id="IPR009014">
    <property type="entry name" value="Transketo_C/PFOR_II"/>
</dbReference>
<dbReference type="PROSITE" id="PS00801">
    <property type="entry name" value="TRANSKETOLASE_1"/>
    <property type="match status" value="1"/>
</dbReference>
<evidence type="ECO:0000313" key="13">
    <source>
        <dbReference type="EMBL" id="HIX73170.1"/>
    </source>
</evidence>
<keyword evidence="4 11" id="KW-0808">Transferase</keyword>
<reference evidence="13" key="2">
    <citation type="submission" date="2021-04" db="EMBL/GenBank/DDBJ databases">
        <authorList>
            <person name="Gilroy R."/>
        </authorList>
    </citation>
    <scope>NUCLEOTIDE SEQUENCE</scope>
    <source>
        <strain evidence="13">ChiSxjej3B15-1167</strain>
    </source>
</reference>
<comment type="cofactor">
    <cofactor evidence="11">
        <name>Mg(2+)</name>
        <dbReference type="ChEBI" id="CHEBI:18420"/>
    </cofactor>
    <text evidence="11">Binds 1 Mg(2+) ion per subunit.</text>
</comment>
<dbReference type="FunFam" id="3.40.50.970:FF:000005">
    <property type="entry name" value="1-deoxy-D-xylulose-5-phosphate synthase"/>
    <property type="match status" value="1"/>
</dbReference>